<keyword evidence="1" id="KW-0547">Nucleotide-binding</keyword>
<evidence type="ECO:0000256" key="2">
    <source>
        <dbReference type="SAM" id="MobiDB-lite"/>
    </source>
</evidence>
<comment type="caution">
    <text evidence="5">The sequence shown here is derived from an EMBL/GenBank/DDBJ whole genome shotgun (WGS) entry which is preliminary data.</text>
</comment>
<dbReference type="PANTHER" id="PTHR42793">
    <property type="entry name" value="COA BINDING DOMAIN CONTAINING PROTEIN"/>
    <property type="match status" value="1"/>
</dbReference>
<feature type="region of interest" description="Disordered" evidence="2">
    <location>
        <begin position="1"/>
        <end position="39"/>
    </location>
</feature>
<protein>
    <submittedName>
        <fullName evidence="5">GNAT family N-acetyltransferase</fullName>
    </submittedName>
</protein>
<feature type="compositionally biased region" description="Gly residues" evidence="2">
    <location>
        <begin position="25"/>
        <end position="39"/>
    </location>
</feature>
<gene>
    <name evidence="5" type="ORF">JJE72_08050</name>
</gene>
<organism evidence="5 6">
    <name type="scientific">Sinomonas cellulolyticus</name>
    <dbReference type="NCBI Taxonomy" id="2801916"/>
    <lineage>
        <taxon>Bacteria</taxon>
        <taxon>Bacillati</taxon>
        <taxon>Actinomycetota</taxon>
        <taxon>Actinomycetes</taxon>
        <taxon>Micrococcales</taxon>
        <taxon>Micrococcaceae</taxon>
        <taxon>Sinomonas</taxon>
    </lineage>
</organism>
<dbReference type="Gene3D" id="3.30.1490.20">
    <property type="entry name" value="ATP-grasp fold, A domain"/>
    <property type="match status" value="1"/>
</dbReference>
<dbReference type="InterPro" id="IPR036291">
    <property type="entry name" value="NAD(P)-bd_dom_sf"/>
</dbReference>
<keyword evidence="1" id="KW-0067">ATP-binding</keyword>
<dbReference type="Gene3D" id="3.30.470.20">
    <property type="entry name" value="ATP-grasp fold, B domain"/>
    <property type="match status" value="1"/>
</dbReference>
<accession>A0ABS1K1B7</accession>
<dbReference type="InterPro" id="IPR000182">
    <property type="entry name" value="GNAT_dom"/>
</dbReference>
<dbReference type="SUPFAM" id="SSF51735">
    <property type="entry name" value="NAD(P)-binding Rossmann-fold domains"/>
    <property type="match status" value="1"/>
</dbReference>
<dbReference type="SUPFAM" id="SSF56059">
    <property type="entry name" value="Glutathione synthetase ATP-binding domain-like"/>
    <property type="match status" value="1"/>
</dbReference>
<evidence type="ECO:0000313" key="5">
    <source>
        <dbReference type="EMBL" id="MBL0705454.1"/>
    </source>
</evidence>
<name>A0ABS1K1B7_9MICC</name>
<dbReference type="Gene3D" id="3.40.630.30">
    <property type="match status" value="1"/>
</dbReference>
<evidence type="ECO:0000256" key="1">
    <source>
        <dbReference type="PROSITE-ProRule" id="PRU00409"/>
    </source>
</evidence>
<dbReference type="InterPro" id="IPR032875">
    <property type="entry name" value="Succ_CoA_lig_flav_dom"/>
</dbReference>
<dbReference type="InterPro" id="IPR011761">
    <property type="entry name" value="ATP-grasp"/>
</dbReference>
<evidence type="ECO:0000259" key="3">
    <source>
        <dbReference type="PROSITE" id="PS50975"/>
    </source>
</evidence>
<dbReference type="Pfam" id="PF13549">
    <property type="entry name" value="ATP-grasp_5"/>
    <property type="match status" value="1"/>
</dbReference>
<evidence type="ECO:0000313" key="6">
    <source>
        <dbReference type="Proteomes" id="UP000639051"/>
    </source>
</evidence>
<dbReference type="RefSeq" id="WP_189692184.1">
    <property type="nucleotide sequence ID" value="NZ_BNCM01000001.1"/>
</dbReference>
<dbReference type="InterPro" id="IPR003781">
    <property type="entry name" value="CoA-bd"/>
</dbReference>
<sequence length="932" mass="98412">MADSAPTDAFDERSSTGGERSASGQPGGPGLPGAHGAAGGAYPHHWEADVVLRDGATAHLRPIRPDDAEALQEFHTHQSEGSIYLRFFSYKARLTNEELKRFSEVDYHDRVAFIILIGDEIIGVGRYDRLTDPSEAEVAFNIADHHQGRGLGSILLEHLAAAARENHIRRFTAEVLPENRKMLTVFAEAGYAVKRQFDDGVISVAFEIDPTEKSRAVMESREHRAESRSILGLLAPSSIAVIGASRTWGTLGFQLLEHIVEGGFGGPVYAVNPEALELGGMMAYGRLSEVPGPVDLAIIAVPYEEVPGVVAECGAAGVKGAVIASGGFAERGEEGLARQREIVRNARSHGMRVVGPESLGIVNTDPDVRLNASLAPNLPRQGSLGLFSQSASLGVALYAAAERRNLGFSSVFSAGNRADVSGNDLMQYWEDDVATGAVGLYFESFGNPRKFSRISRRLARSKPVIVAKSEVTGLRLPPGHSVRTTQAPQGALDAVLRQSGVIRVGTVEELIDVAQIAVGALPAGPNVAVLSNSLALARVVSDTAEGEKLNVVVAVGDLDLSQGQSLALPQLRRRLAELGARADVHAVVVALLPTVGVRVPALAQSLAEGAEALGKTVVAAFPGVLDRRVETEGLLPAPEHGAAAVVPSIPSYVSAGTAVSALAAVVRYSEWLSRDQGPLFEADADEDAAQAIVAQALAQVEGTDLVQLDAHDAARLLACYGITVLPSRPVATADEAVKAAEELGWPVAVKSAAENLRARLDLGAVRLDVRDPADLRAEFDQMRRSLAPYGGGHFEVQSMAPVGQACVIRAIEDPLLGPVISFGLAGDAVSLLDDWAHRITPLTTGDVAEMVRSPRTSVKLFGHEGLPALDVVALEDLVGRVSLLKDRHPEVSLLELKPVVVSGEGLTVLAAHVSVGNAAQRMDSARRALIAQ</sequence>
<dbReference type="PROSITE" id="PS51186">
    <property type="entry name" value="GNAT"/>
    <property type="match status" value="1"/>
</dbReference>
<dbReference type="InterPro" id="IPR013815">
    <property type="entry name" value="ATP_grasp_subdomain_1"/>
</dbReference>
<dbReference type="SUPFAM" id="SSF52210">
    <property type="entry name" value="Succinyl-CoA synthetase domains"/>
    <property type="match status" value="2"/>
</dbReference>
<dbReference type="InterPro" id="IPR016181">
    <property type="entry name" value="Acyl_CoA_acyltransferase"/>
</dbReference>
<keyword evidence="6" id="KW-1185">Reference proteome</keyword>
<dbReference type="InterPro" id="IPR016102">
    <property type="entry name" value="Succinyl-CoA_synth-like"/>
</dbReference>
<dbReference type="EMBL" id="JAERRC010000020">
    <property type="protein sequence ID" value="MBL0705454.1"/>
    <property type="molecule type" value="Genomic_DNA"/>
</dbReference>
<dbReference type="PANTHER" id="PTHR42793:SF1">
    <property type="entry name" value="PEPTIDYL-LYSINE N-ACETYLTRANSFERASE PATZ"/>
    <property type="match status" value="1"/>
</dbReference>
<dbReference type="PROSITE" id="PS50975">
    <property type="entry name" value="ATP_GRASP"/>
    <property type="match status" value="1"/>
</dbReference>
<dbReference type="Pfam" id="PF13607">
    <property type="entry name" value="Succ_CoA_lig"/>
    <property type="match status" value="1"/>
</dbReference>
<dbReference type="SMART" id="SM00881">
    <property type="entry name" value="CoA_binding"/>
    <property type="match status" value="1"/>
</dbReference>
<dbReference type="Proteomes" id="UP000639051">
    <property type="component" value="Unassembled WGS sequence"/>
</dbReference>
<dbReference type="Pfam" id="PF13380">
    <property type="entry name" value="CoA_binding_2"/>
    <property type="match status" value="1"/>
</dbReference>
<feature type="domain" description="ATP-grasp" evidence="3">
    <location>
        <begin position="714"/>
        <end position="752"/>
    </location>
</feature>
<feature type="domain" description="N-acetyltransferase" evidence="4">
    <location>
        <begin position="58"/>
        <end position="209"/>
    </location>
</feature>
<dbReference type="CDD" id="cd04301">
    <property type="entry name" value="NAT_SF"/>
    <property type="match status" value="1"/>
</dbReference>
<proteinExistence type="predicted"/>
<dbReference type="Gene3D" id="3.40.50.261">
    <property type="entry name" value="Succinyl-CoA synthetase domains"/>
    <property type="match status" value="2"/>
</dbReference>
<dbReference type="Gene3D" id="3.40.50.720">
    <property type="entry name" value="NAD(P)-binding Rossmann-like Domain"/>
    <property type="match status" value="1"/>
</dbReference>
<reference evidence="5 6" key="1">
    <citation type="submission" date="2021-01" db="EMBL/GenBank/DDBJ databases">
        <title>Genome public.</title>
        <authorList>
            <person name="Liu C."/>
            <person name="Sun Q."/>
        </authorList>
    </citation>
    <scope>NUCLEOTIDE SEQUENCE [LARGE SCALE GENOMIC DNA]</scope>
    <source>
        <strain evidence="5 6">JC656</strain>
    </source>
</reference>
<dbReference type="Pfam" id="PF13302">
    <property type="entry name" value="Acetyltransf_3"/>
    <property type="match status" value="1"/>
</dbReference>
<evidence type="ECO:0000259" key="4">
    <source>
        <dbReference type="PROSITE" id="PS51186"/>
    </source>
</evidence>
<dbReference type="SUPFAM" id="SSF55729">
    <property type="entry name" value="Acyl-CoA N-acyltransferases (Nat)"/>
    <property type="match status" value="1"/>
</dbReference>